<keyword evidence="1" id="KW-0472">Membrane</keyword>
<proteinExistence type="predicted"/>
<evidence type="ECO:0000313" key="3">
    <source>
        <dbReference type="Proteomes" id="UP000680304"/>
    </source>
</evidence>
<keyword evidence="3" id="KW-1185">Reference proteome</keyword>
<evidence type="ECO:0008006" key="4">
    <source>
        <dbReference type="Google" id="ProtNLM"/>
    </source>
</evidence>
<dbReference type="Proteomes" id="UP000680304">
    <property type="component" value="Unassembled WGS sequence"/>
</dbReference>
<name>A0ABQ4NG30_9BACL</name>
<reference evidence="2 3" key="1">
    <citation type="submission" date="2021-04" db="EMBL/GenBank/DDBJ databases">
        <title>Draft genome sequence of Paenibacillus cisolokensis, LC2-13A.</title>
        <authorList>
            <person name="Uke A."/>
            <person name="Chhe C."/>
            <person name="Baramee S."/>
            <person name="Kosugi A."/>
        </authorList>
    </citation>
    <scope>NUCLEOTIDE SEQUENCE [LARGE SCALE GENOMIC DNA]</scope>
    <source>
        <strain evidence="2 3">LC2-13A</strain>
    </source>
</reference>
<dbReference type="EMBL" id="BOVJ01000271">
    <property type="protein sequence ID" value="GIQ67161.1"/>
    <property type="molecule type" value="Genomic_DNA"/>
</dbReference>
<comment type="caution">
    <text evidence="2">The sequence shown here is derived from an EMBL/GenBank/DDBJ whole genome shotgun (WGS) entry which is preliminary data.</text>
</comment>
<gene>
    <name evidence="2" type="ORF">PACILC2_57290</name>
</gene>
<keyword evidence="1" id="KW-1133">Transmembrane helix</keyword>
<sequence length="87" mass="10113">MVETILYILAFLIAFLFVYVLIPPIGRLAFRIDFVDKPRKDVERKIHREPIPLTASYVMFLGFLSPTCSFQESSTWRRPPFSPEACC</sequence>
<evidence type="ECO:0000256" key="1">
    <source>
        <dbReference type="SAM" id="Phobius"/>
    </source>
</evidence>
<accession>A0ABQ4NG30</accession>
<evidence type="ECO:0000313" key="2">
    <source>
        <dbReference type="EMBL" id="GIQ67161.1"/>
    </source>
</evidence>
<protein>
    <recommendedName>
        <fullName evidence="4">Undecaprenyl/decaprenyl-phosphate alpha-N-acetylglucosaminyl 1-phosphate transferase</fullName>
    </recommendedName>
</protein>
<feature type="transmembrane region" description="Helical" evidence="1">
    <location>
        <begin position="6"/>
        <end position="30"/>
    </location>
</feature>
<organism evidence="2 3">
    <name type="scientific">Paenibacillus cisolokensis</name>
    <dbReference type="NCBI Taxonomy" id="1658519"/>
    <lineage>
        <taxon>Bacteria</taxon>
        <taxon>Bacillati</taxon>
        <taxon>Bacillota</taxon>
        <taxon>Bacilli</taxon>
        <taxon>Bacillales</taxon>
        <taxon>Paenibacillaceae</taxon>
        <taxon>Paenibacillus</taxon>
    </lineage>
</organism>
<keyword evidence="1" id="KW-0812">Transmembrane</keyword>